<evidence type="ECO:0000313" key="3">
    <source>
        <dbReference type="Proteomes" id="UP000054498"/>
    </source>
</evidence>
<organism evidence="2 3">
    <name type="scientific">Monoraphidium neglectum</name>
    <dbReference type="NCBI Taxonomy" id="145388"/>
    <lineage>
        <taxon>Eukaryota</taxon>
        <taxon>Viridiplantae</taxon>
        <taxon>Chlorophyta</taxon>
        <taxon>core chlorophytes</taxon>
        <taxon>Chlorophyceae</taxon>
        <taxon>CS clade</taxon>
        <taxon>Sphaeropleales</taxon>
        <taxon>Selenastraceae</taxon>
        <taxon>Monoraphidium</taxon>
    </lineage>
</organism>
<dbReference type="GO" id="GO:0006508">
    <property type="term" value="P:proteolysis"/>
    <property type="evidence" value="ECO:0007669"/>
    <property type="project" value="InterPro"/>
</dbReference>
<name>A0A0D2J1E8_9CHLO</name>
<dbReference type="GeneID" id="25731623"/>
<gene>
    <name evidence="2" type="ORF">MNEG_14095</name>
</gene>
<sequence length="169" mass="17718">MKLLDNSYKAAMQRAGSLKSLWSTNLRQACRTGGASLCGSSSFDTEQARDALLLATSPMAFDSRDAKQTGGTSPISPPGDQGECNACVAFSVAAAAEAAIASGLKLAAGGPRMPRLSPRDLFFCGGAGDEADCLYGWTFNSALAELTRRKSLASWDCLPFTSLQNLPLQ</sequence>
<dbReference type="Gene3D" id="3.90.70.10">
    <property type="entry name" value="Cysteine proteinases"/>
    <property type="match status" value="1"/>
</dbReference>
<dbReference type="GO" id="GO:0008234">
    <property type="term" value="F:cysteine-type peptidase activity"/>
    <property type="evidence" value="ECO:0007669"/>
    <property type="project" value="InterPro"/>
</dbReference>
<evidence type="ECO:0000259" key="1">
    <source>
        <dbReference type="Pfam" id="PF00112"/>
    </source>
</evidence>
<dbReference type="EMBL" id="KK104470">
    <property type="protein sequence ID" value="KIY93867.1"/>
    <property type="molecule type" value="Genomic_DNA"/>
</dbReference>
<protein>
    <recommendedName>
        <fullName evidence="1">Peptidase C1A papain C-terminal domain-containing protein</fullName>
    </recommendedName>
</protein>
<dbReference type="SUPFAM" id="SSF54001">
    <property type="entry name" value="Cysteine proteinases"/>
    <property type="match status" value="1"/>
</dbReference>
<evidence type="ECO:0000313" key="2">
    <source>
        <dbReference type="EMBL" id="KIY93867.1"/>
    </source>
</evidence>
<dbReference type="InterPro" id="IPR000668">
    <property type="entry name" value="Peptidase_C1A_C"/>
</dbReference>
<keyword evidence="3" id="KW-1185">Reference proteome</keyword>
<dbReference type="Pfam" id="PF00112">
    <property type="entry name" value="Peptidase_C1"/>
    <property type="match status" value="1"/>
</dbReference>
<feature type="non-terminal residue" evidence="2">
    <location>
        <position position="169"/>
    </location>
</feature>
<dbReference type="AlphaFoldDB" id="A0A0D2J1E8"/>
<feature type="domain" description="Peptidase C1A papain C-terminal" evidence="1">
    <location>
        <begin position="58"/>
        <end position="162"/>
    </location>
</feature>
<dbReference type="Proteomes" id="UP000054498">
    <property type="component" value="Unassembled WGS sequence"/>
</dbReference>
<accession>A0A0D2J1E8</accession>
<dbReference type="RefSeq" id="XP_013892887.1">
    <property type="nucleotide sequence ID" value="XM_014037433.1"/>
</dbReference>
<dbReference type="InterPro" id="IPR038765">
    <property type="entry name" value="Papain-like_cys_pep_sf"/>
</dbReference>
<proteinExistence type="predicted"/>
<reference evidence="2 3" key="1">
    <citation type="journal article" date="2013" name="BMC Genomics">
        <title>Reconstruction of the lipid metabolism for the microalga Monoraphidium neglectum from its genome sequence reveals characteristics suitable for biofuel production.</title>
        <authorList>
            <person name="Bogen C."/>
            <person name="Al-Dilaimi A."/>
            <person name="Albersmeier A."/>
            <person name="Wichmann J."/>
            <person name="Grundmann M."/>
            <person name="Rupp O."/>
            <person name="Lauersen K.J."/>
            <person name="Blifernez-Klassen O."/>
            <person name="Kalinowski J."/>
            <person name="Goesmann A."/>
            <person name="Mussgnug J.H."/>
            <person name="Kruse O."/>
        </authorList>
    </citation>
    <scope>NUCLEOTIDE SEQUENCE [LARGE SCALE GENOMIC DNA]</scope>
    <source>
        <strain evidence="2 3">SAG 48.87</strain>
    </source>
</reference>
<dbReference type="KEGG" id="mng:MNEG_14095"/>